<feature type="domain" description="C-type lectin" evidence="4">
    <location>
        <begin position="127"/>
        <end position="242"/>
    </location>
</feature>
<reference evidence="5" key="1">
    <citation type="submission" date="2025-08" db="UniProtKB">
        <authorList>
            <consortium name="Ensembl"/>
        </authorList>
    </citation>
    <scope>IDENTIFICATION</scope>
</reference>
<dbReference type="InterPro" id="IPR016187">
    <property type="entry name" value="CTDL_fold"/>
</dbReference>
<proteinExistence type="predicted"/>
<evidence type="ECO:0000256" key="3">
    <source>
        <dbReference type="SAM" id="Coils"/>
    </source>
</evidence>
<keyword evidence="1" id="KW-0430">Lectin</keyword>
<dbReference type="Gene3D" id="3.10.100.10">
    <property type="entry name" value="Mannose-Binding Protein A, subunit A"/>
    <property type="match status" value="1"/>
</dbReference>
<dbReference type="InterPro" id="IPR050111">
    <property type="entry name" value="C-type_lectin/snaclec_domain"/>
</dbReference>
<name>A0A668UGT8_OREAU</name>
<keyword evidence="6" id="KW-1185">Reference proteome</keyword>
<feature type="coiled-coil region" evidence="3">
    <location>
        <begin position="85"/>
        <end position="119"/>
    </location>
</feature>
<dbReference type="InterPro" id="IPR001304">
    <property type="entry name" value="C-type_lectin-like"/>
</dbReference>
<accession>A0A668UGT8</accession>
<keyword evidence="3" id="KW-0175">Coiled coil</keyword>
<dbReference type="OMA" id="CTTENFW"/>
<sequence length="245" mass="28482">MLNMKGHEDESGMVLDIRNLSSPARSAALNRFTDESVEVATSVPGRKLHKWVAGSFCLLCILQAALNVSLRLALPLQQDSMKKELEEQKRQLDYMASQVNVLTNEREELKRKLEDFAHYAQQGWLYFNGSFYYISSIAKSWQDSRDNCSQRGAVLAIISSREEQEFIRQQQKVMWIGLTDRETEGVWKWVDETPLTASFWYSGEPNNFKGRNEDCVVINHYYSNENNWNDAVCENEYSWLCEKHM</sequence>
<evidence type="ECO:0000256" key="1">
    <source>
        <dbReference type="ARBA" id="ARBA00022734"/>
    </source>
</evidence>
<dbReference type="SMART" id="SM00034">
    <property type="entry name" value="CLECT"/>
    <property type="match status" value="1"/>
</dbReference>
<dbReference type="PROSITE" id="PS00615">
    <property type="entry name" value="C_TYPE_LECTIN_1"/>
    <property type="match status" value="1"/>
</dbReference>
<evidence type="ECO:0000313" key="5">
    <source>
        <dbReference type="Ensembl" id="ENSOABP00000039040.2"/>
    </source>
</evidence>
<dbReference type="CDD" id="cd03590">
    <property type="entry name" value="CLECT_DC-SIGN_like"/>
    <property type="match status" value="1"/>
</dbReference>
<dbReference type="InterPro" id="IPR033989">
    <property type="entry name" value="CD209-like_CTLD"/>
</dbReference>
<dbReference type="Pfam" id="PF00059">
    <property type="entry name" value="Lectin_C"/>
    <property type="match status" value="1"/>
</dbReference>
<dbReference type="PANTHER" id="PTHR22803">
    <property type="entry name" value="MANNOSE, PHOSPHOLIPASE, LECTIN RECEPTOR RELATED"/>
    <property type="match status" value="1"/>
</dbReference>
<reference evidence="5" key="2">
    <citation type="submission" date="2025-09" db="UniProtKB">
        <authorList>
            <consortium name="Ensembl"/>
        </authorList>
    </citation>
    <scope>IDENTIFICATION</scope>
</reference>
<organism evidence="5 6">
    <name type="scientific">Oreochromis aureus</name>
    <name type="common">Israeli tilapia</name>
    <name type="synonym">Chromis aureus</name>
    <dbReference type="NCBI Taxonomy" id="47969"/>
    <lineage>
        <taxon>Eukaryota</taxon>
        <taxon>Metazoa</taxon>
        <taxon>Chordata</taxon>
        <taxon>Craniata</taxon>
        <taxon>Vertebrata</taxon>
        <taxon>Euteleostomi</taxon>
        <taxon>Actinopterygii</taxon>
        <taxon>Neopterygii</taxon>
        <taxon>Teleostei</taxon>
        <taxon>Neoteleostei</taxon>
        <taxon>Acanthomorphata</taxon>
        <taxon>Ovalentaria</taxon>
        <taxon>Cichlomorphae</taxon>
        <taxon>Cichliformes</taxon>
        <taxon>Cichlidae</taxon>
        <taxon>African cichlids</taxon>
        <taxon>Pseudocrenilabrinae</taxon>
        <taxon>Oreochromini</taxon>
        <taxon>Oreochromis</taxon>
    </lineage>
</organism>
<dbReference type="PROSITE" id="PS50041">
    <property type="entry name" value="C_TYPE_LECTIN_2"/>
    <property type="match status" value="1"/>
</dbReference>
<dbReference type="InterPro" id="IPR018378">
    <property type="entry name" value="C-type_lectin_CS"/>
</dbReference>
<dbReference type="AlphaFoldDB" id="A0A668UGT8"/>
<dbReference type="InterPro" id="IPR016186">
    <property type="entry name" value="C-type_lectin-like/link_sf"/>
</dbReference>
<dbReference type="Ensembl" id="ENSOABT00000040116.2">
    <property type="protein sequence ID" value="ENSOABP00000039040.2"/>
    <property type="gene ID" value="ENSOABG00000017808.2"/>
</dbReference>
<dbReference type="SUPFAM" id="SSF56436">
    <property type="entry name" value="C-type lectin-like"/>
    <property type="match status" value="1"/>
</dbReference>
<dbReference type="Proteomes" id="UP000472276">
    <property type="component" value="Unassembled WGS sequence"/>
</dbReference>
<evidence type="ECO:0000313" key="6">
    <source>
        <dbReference type="Proteomes" id="UP000472276"/>
    </source>
</evidence>
<evidence type="ECO:0000259" key="4">
    <source>
        <dbReference type="PROSITE" id="PS50041"/>
    </source>
</evidence>
<keyword evidence="2" id="KW-1015">Disulfide bond</keyword>
<evidence type="ECO:0000256" key="2">
    <source>
        <dbReference type="ARBA" id="ARBA00023157"/>
    </source>
</evidence>
<protein>
    <recommendedName>
        <fullName evidence="4">C-type lectin domain-containing protein</fullName>
    </recommendedName>
</protein>
<dbReference type="GO" id="GO:0030246">
    <property type="term" value="F:carbohydrate binding"/>
    <property type="evidence" value="ECO:0007669"/>
    <property type="project" value="UniProtKB-KW"/>
</dbReference>
<gene>
    <name evidence="5" type="primary">LOC116328094</name>
</gene>